<reference evidence="5 6" key="1">
    <citation type="submission" date="2017-11" db="EMBL/GenBank/DDBJ databases">
        <title>De-novo sequencing of pomegranate (Punica granatum L.) genome.</title>
        <authorList>
            <person name="Akparov Z."/>
            <person name="Amiraslanov A."/>
            <person name="Hajiyeva S."/>
            <person name="Abbasov M."/>
            <person name="Kaur K."/>
            <person name="Hamwieh A."/>
            <person name="Solovyev V."/>
            <person name="Salamov A."/>
            <person name="Braich B."/>
            <person name="Kosarev P."/>
            <person name="Mahmoud A."/>
            <person name="Hajiyev E."/>
            <person name="Babayeva S."/>
            <person name="Izzatullayeva V."/>
            <person name="Mammadov A."/>
            <person name="Mammadov A."/>
            <person name="Sharifova S."/>
            <person name="Ojaghi J."/>
            <person name="Eynullazada K."/>
            <person name="Bayramov B."/>
            <person name="Abdulazimova A."/>
            <person name="Shahmuradov I."/>
        </authorList>
    </citation>
    <scope>NUCLEOTIDE SEQUENCE [LARGE SCALE GENOMIC DNA]</scope>
    <source>
        <strain evidence="6">cv. AG2017</strain>
        <tissue evidence="5">Leaf</tissue>
    </source>
</reference>
<comment type="caution">
    <text evidence="5">The sequence shown here is derived from an EMBL/GenBank/DDBJ whole genome shotgun (WGS) entry which is preliminary data.</text>
</comment>
<name>A0A2I0JIG2_PUNGR</name>
<accession>A0A2I0JIG2</accession>
<organism evidence="5 6">
    <name type="scientific">Punica granatum</name>
    <name type="common">Pomegranate</name>
    <dbReference type="NCBI Taxonomy" id="22663"/>
    <lineage>
        <taxon>Eukaryota</taxon>
        <taxon>Viridiplantae</taxon>
        <taxon>Streptophyta</taxon>
        <taxon>Embryophyta</taxon>
        <taxon>Tracheophyta</taxon>
        <taxon>Spermatophyta</taxon>
        <taxon>Magnoliopsida</taxon>
        <taxon>eudicotyledons</taxon>
        <taxon>Gunneridae</taxon>
        <taxon>Pentapetalae</taxon>
        <taxon>rosids</taxon>
        <taxon>malvids</taxon>
        <taxon>Myrtales</taxon>
        <taxon>Lythraceae</taxon>
        <taxon>Punica</taxon>
    </lineage>
</organism>
<evidence type="ECO:0000259" key="4">
    <source>
        <dbReference type="Pfam" id="PF00685"/>
    </source>
</evidence>
<dbReference type="InterPro" id="IPR027417">
    <property type="entry name" value="P-loop_NTPase"/>
</dbReference>
<evidence type="ECO:0000256" key="1">
    <source>
        <dbReference type="ARBA" id="ARBA00005771"/>
    </source>
</evidence>
<dbReference type="Proteomes" id="UP000233551">
    <property type="component" value="Unassembled WGS sequence"/>
</dbReference>
<dbReference type="InterPro" id="IPR000863">
    <property type="entry name" value="Sulfotransferase_dom"/>
</dbReference>
<dbReference type="SUPFAM" id="SSF52540">
    <property type="entry name" value="P-loop containing nucleoside triphosphate hydrolases"/>
    <property type="match status" value="1"/>
</dbReference>
<gene>
    <name evidence="5" type="ORF">CRG98_023554</name>
</gene>
<sequence length="155" mass="16759">MGVLSCTRALGTLNKIVTTNRIKAKAGEGCRPIRQAGEDTGLTTNLVIYICRNPLDTVISLRHFLRGLGIDDCGPFWEHMLGGLNASVKTPDKVLFLKHEDMKADPIGTLKKIASFAAVPFSEEEERDKKLNCSRGSLNGHGAVVAEAGVTVLRN</sequence>
<dbReference type="EMBL" id="PGOL01001635">
    <property type="protein sequence ID" value="PKI56048.1"/>
    <property type="molecule type" value="Genomic_DNA"/>
</dbReference>
<protein>
    <recommendedName>
        <fullName evidence="3">Sulfotransferase</fullName>
        <ecNumber evidence="3">2.8.2.-</ecNumber>
    </recommendedName>
</protein>
<keyword evidence="6" id="KW-1185">Reference proteome</keyword>
<evidence type="ECO:0000313" key="5">
    <source>
        <dbReference type="EMBL" id="PKI56048.1"/>
    </source>
</evidence>
<feature type="domain" description="Sulfotransferase" evidence="4">
    <location>
        <begin position="47"/>
        <end position="128"/>
    </location>
</feature>
<evidence type="ECO:0000256" key="3">
    <source>
        <dbReference type="RuleBase" id="RU361155"/>
    </source>
</evidence>
<dbReference type="Gene3D" id="3.40.50.300">
    <property type="entry name" value="P-loop containing nucleotide triphosphate hydrolases"/>
    <property type="match status" value="1"/>
</dbReference>
<proteinExistence type="inferred from homology"/>
<keyword evidence="2 3" id="KW-0808">Transferase</keyword>
<dbReference type="Pfam" id="PF00685">
    <property type="entry name" value="Sulfotransfer_1"/>
    <property type="match status" value="1"/>
</dbReference>
<comment type="similarity">
    <text evidence="1 3">Belongs to the sulfotransferase 1 family.</text>
</comment>
<dbReference type="GO" id="GO:0008146">
    <property type="term" value="F:sulfotransferase activity"/>
    <property type="evidence" value="ECO:0007669"/>
    <property type="project" value="InterPro"/>
</dbReference>
<evidence type="ECO:0000313" key="6">
    <source>
        <dbReference type="Proteomes" id="UP000233551"/>
    </source>
</evidence>
<dbReference type="PANTHER" id="PTHR11783">
    <property type="entry name" value="SULFOTRANSFERASE SULT"/>
    <property type="match status" value="1"/>
</dbReference>
<evidence type="ECO:0000256" key="2">
    <source>
        <dbReference type="ARBA" id="ARBA00022679"/>
    </source>
</evidence>
<dbReference type="AlphaFoldDB" id="A0A2I0JIG2"/>
<dbReference type="EC" id="2.8.2.-" evidence="3"/>